<dbReference type="Proteomes" id="UP001172457">
    <property type="component" value="Chromosome 7"/>
</dbReference>
<feature type="coiled-coil region" evidence="1">
    <location>
        <begin position="3"/>
        <end position="30"/>
    </location>
</feature>
<proteinExistence type="predicted"/>
<reference evidence="2" key="1">
    <citation type="submission" date="2023-03" db="EMBL/GenBank/DDBJ databases">
        <title>Chromosome-scale reference genome and RAD-based genetic map of yellow starthistle (Centaurea solstitialis) reveal putative structural variation and QTLs associated with invader traits.</title>
        <authorList>
            <person name="Reatini B."/>
            <person name="Cang F.A."/>
            <person name="Jiang Q."/>
            <person name="Mckibben M.T.W."/>
            <person name="Barker M.S."/>
            <person name="Rieseberg L.H."/>
            <person name="Dlugosch K.M."/>
        </authorList>
    </citation>
    <scope>NUCLEOTIDE SEQUENCE</scope>
    <source>
        <strain evidence="2">CAN-66</strain>
        <tissue evidence="2">Leaf</tissue>
    </source>
</reference>
<keyword evidence="3" id="KW-1185">Reference proteome</keyword>
<comment type="caution">
    <text evidence="2">The sequence shown here is derived from an EMBL/GenBank/DDBJ whole genome shotgun (WGS) entry which is preliminary data.</text>
</comment>
<keyword evidence="1" id="KW-0175">Coiled coil</keyword>
<name>A0AA38W957_9ASTR</name>
<dbReference type="AlphaFoldDB" id="A0AA38W957"/>
<sequence>METRSQQARLDQHNEQLQQLQYDVSEIKAAIKVWEVDHAAEEEFHTIVMPNIRVNNRRSIQGSINGFQRSVGDFDALMGGTPLILSQGSLNSRFPQRDGFTNFPWAAKKIKLPEFSGFDPRGWIKKA</sequence>
<dbReference type="EMBL" id="JARYMX010000007">
    <property type="protein sequence ID" value="KAJ9541834.1"/>
    <property type="molecule type" value="Genomic_DNA"/>
</dbReference>
<gene>
    <name evidence="2" type="ORF">OSB04_028340</name>
</gene>
<evidence type="ECO:0000256" key="1">
    <source>
        <dbReference type="SAM" id="Coils"/>
    </source>
</evidence>
<organism evidence="2 3">
    <name type="scientific">Centaurea solstitialis</name>
    <name type="common">yellow star-thistle</name>
    <dbReference type="NCBI Taxonomy" id="347529"/>
    <lineage>
        <taxon>Eukaryota</taxon>
        <taxon>Viridiplantae</taxon>
        <taxon>Streptophyta</taxon>
        <taxon>Embryophyta</taxon>
        <taxon>Tracheophyta</taxon>
        <taxon>Spermatophyta</taxon>
        <taxon>Magnoliopsida</taxon>
        <taxon>eudicotyledons</taxon>
        <taxon>Gunneridae</taxon>
        <taxon>Pentapetalae</taxon>
        <taxon>asterids</taxon>
        <taxon>campanulids</taxon>
        <taxon>Asterales</taxon>
        <taxon>Asteraceae</taxon>
        <taxon>Carduoideae</taxon>
        <taxon>Cardueae</taxon>
        <taxon>Centaureinae</taxon>
        <taxon>Centaurea</taxon>
    </lineage>
</organism>
<evidence type="ECO:0000313" key="3">
    <source>
        <dbReference type="Proteomes" id="UP001172457"/>
    </source>
</evidence>
<evidence type="ECO:0000313" key="2">
    <source>
        <dbReference type="EMBL" id="KAJ9541834.1"/>
    </source>
</evidence>
<protein>
    <submittedName>
        <fullName evidence="2">Uncharacterized protein</fullName>
    </submittedName>
</protein>
<accession>A0AA38W957</accession>